<dbReference type="PANTHER" id="PTHR43775">
    <property type="entry name" value="FATTY ACID SYNTHASE"/>
    <property type="match status" value="1"/>
</dbReference>
<feature type="region of interest" description="C-terminal hotdog fold" evidence="8">
    <location>
        <begin position="1093"/>
        <end position="1246"/>
    </location>
</feature>
<dbReference type="InterPro" id="IPR011032">
    <property type="entry name" value="GroES-like_sf"/>
</dbReference>
<keyword evidence="3" id="KW-0808">Transferase</keyword>
<evidence type="ECO:0000259" key="10">
    <source>
        <dbReference type="PROSITE" id="PS52004"/>
    </source>
</evidence>
<dbReference type="Proteomes" id="UP000244855">
    <property type="component" value="Unassembled WGS sequence"/>
</dbReference>
<dbReference type="Pfam" id="PF00109">
    <property type="entry name" value="ketoacyl-synt"/>
    <property type="match status" value="1"/>
</dbReference>
<dbReference type="InterPro" id="IPR036291">
    <property type="entry name" value="NAD(P)-bd_dom_sf"/>
</dbReference>
<dbReference type="Gene3D" id="3.40.50.150">
    <property type="entry name" value="Vaccinia Virus protein VP39"/>
    <property type="match status" value="1"/>
</dbReference>
<sequence length="2534" mass="277264">MGSMAAEPMSEPIAIIGLSCKFAGDARCPAELWKMLVEGRNAWSQIPSSRFNQKGFFDPDPEKLDTMHVKGGHFIEEDVGLFDASFFNFPSELAAALDPQFRLQLESVYEALENAGLPIPHVAGSNTSVYASIWKHDYRDGIIRDEQNLPRSLETGTGSAYLAGRISHFFDLRGASMTVDTACSTSAVALHQAVQSLRSGEADMSIIGGSNLTLSPETFVALGTTGFLSPDGKSYAFDSRANGYGRGEGVATLVIKRLKDAVKAGDPVRAVIRETLLNHDGKKDSFTSPSQAAQVKLMRACYLNAGLDPLDTQYVEAHGTGTKVGDPIETGAIASVFQTPGGQRDQLLRIGSVKTNIGHTGATSGLAGIIKVVLSLENRVIPPSLNFENVNPALSLETANIQVVREPIKWLLSQNGIRRASINSFGASGTNAHVILESADSFVPHINPPQPSQKYKTKVLVLSAKTEDACKTTITRLIDYLEEKKGTVNEEALLENVMYTLGQRRTLFPWIAAHRVPFSRGIDEVITALSSPHFQPRRTSQRPRIGMVFTGQGAQWHAMGRELIIAYPPFKASLEERETYLKELGANWSLLDELHRDAENTRVNDTEISIPICVALQISLVRLLRAWGVVPTAVTSHSSGEIAAAYAVGALDYKSAMAVAYHRAVLTAQKSLDGTVSGAMIAIGTSADETEVYLSQVQSGKAVAACINSPSSVTVAGDMSAVKEIEDMAKRDGIFARRLRVKTAYHSHHMDPVAQPYREALDKHHLEGDYLDNIAFSSPVTGGRIYSVDDLAHPDHWVDSLTQPVRFVEAVTDMVLGDFDPSGTSIDIVIEVGPHSALGGPFKEIIQLPEFNGITIPYYSCLVRNSNARDSMQDLVAHLLREGQLFDLGPINFPWGKWPHVQVASDLPSYPWDHKTRHWHESRMPRAICGRSQSPHELLGSSSPWANPETPSWRHIFRINSSPWVRDHIFDSSILYPAAGFICRAIEAISQFSSTRESDRIIKGYLMRNFEIKQALVLSESDQGVEIETSLRNSDDQIAQSQGWMHFTVSSVALEDAKWTQHASGIISVQYEDMSETSQFQDPEFERLASSYTSRVVHPDDFYSSMRSSGIKYGSAFQNISSVVQSIKLGKSEQRFYLADLSTPTNHIVHPTTLDSVIQAAYTTLSEIDIKEGSLKVPQAISSLWVGNQIPREVGHKFRSRASRNRYDARHLRADITVYSEEPNASSPVIKMEGLVLRSVGAGASMLERQQAKPWEKEICSKITWSADMSLATPKNLKALKETFSTSPDPNETQIVLDLRRVCTYFIDNALQSLTDLDIQQLDGHHKKYHVWLVDQLQLAKDGKLGPGSAQWTLDDAQERRRRLEEASKASVNGEMTCQLGPHLAAMLRREVAPLEIMMEGKLLYRYYSNMLKSDRSFQHAVDLLQRIVHKNPRARILEIGGGTGGETRYALKALGSVKTGGPKASLYHFTDISAAFFEAAASEFPEWSEIMQYSMFDVEKDPSIQGFESGSYDIVIACQVLHATKSMSNTMANVRKLLKPGGKLLMVETTKDQVDVQFVFGLVPGWWLSEEEERSSGPSLSVPFWDKILKESGFTGVDLEIHDCESEEFYSFSTIMSTAHLSQAEKPLAEDVVLITSDKASPPTEWVQLLQDTVVSTTERNSEVLSIHALETSNNSVFAGNICVFLGEIGQDLLANLSEHELNGMKGMATSCKGLLWITRGGAVESEHPTHGLAVGLMRTMRNEYVGRKFLTLDLDPRASPWTDVSVSAIVRVLGAEFAASPNSFMYETLDEFEYAERDGQILVPRLQKNFEENEKIACAPINYSQGAPFTTDLFHQPEHSLSLQIGVPGQLDTLSYVRTDQKELSESSIPDTMIEIEARAFGLNDRDVMVALGELEDSTLGMECSGIITKAGNIAMSKGYQPGDRVFGMMRGPMSSRVRTEWTNLQHIPPTLSFKQAASIPVAFSIAVIGLLEMARVHVGQSVLINSAAGTVGQAAVKVAQRVGARVFITVGSPEEKNYMISKYGIPEDLVFSHGNASFAGGVLAATNGKGVDIVLNSLSGSLLQPTLSVIAPFGHFIDIAVSDSQTNSAIKMDPFPRPITFSTVDLRMLMHHRPESVYRALTQVTSMLQENLLQLDWKIINHPIVETVEAFDQMVKGNHLGKVVLRADPQDTVRVLACNQNLKLSPFASYLLVGGVGGIGRSVAAWMVEKGARNLILLSRSAGDSPKTGRFITELSGETGCRVKAISCDVSNQTQLESALQECKRDGLPPIRGVVQGAMVLQDSLLEQMTLSAWQNAVQPKVAGTWNLHTNFAQPADLDFFVILSSNVGTLGNASQSNYAAGGTFQDAFAQWRVSRGLPCVSIDLPAVKSVGYVAETAGVGARMMRLGHMVLDEELVLNSSQLGRDARFGGLRYRQSKEQKAAGAEKESAESLPALLAATSSLADAERLVTQAVAQKLADVFSMLIDGVDMKLSPGAHGVDSLVAVELRNLFRHQIGAEISTFEILQSTSLAGLASLAASKSEHAKSTTST</sequence>
<dbReference type="EMBL" id="KZ805555">
    <property type="protein sequence ID" value="PVH94007.1"/>
    <property type="molecule type" value="Genomic_DNA"/>
</dbReference>
<keyword evidence="4" id="KW-0521">NADP</keyword>
<evidence type="ECO:0000313" key="12">
    <source>
        <dbReference type="EMBL" id="PVH94007.1"/>
    </source>
</evidence>
<organism evidence="12 13">
    <name type="scientific">Periconia macrospinosa</name>
    <dbReference type="NCBI Taxonomy" id="97972"/>
    <lineage>
        <taxon>Eukaryota</taxon>
        <taxon>Fungi</taxon>
        <taxon>Dikarya</taxon>
        <taxon>Ascomycota</taxon>
        <taxon>Pezizomycotina</taxon>
        <taxon>Dothideomycetes</taxon>
        <taxon>Pleosporomycetidae</taxon>
        <taxon>Pleosporales</taxon>
        <taxon>Massarineae</taxon>
        <taxon>Periconiaceae</taxon>
        <taxon>Periconia</taxon>
    </lineage>
</organism>
<dbReference type="InterPro" id="IPR020841">
    <property type="entry name" value="PKS_Beta-ketoAc_synthase_dom"/>
</dbReference>
<dbReference type="InterPro" id="IPR020807">
    <property type="entry name" value="PKS_DH"/>
</dbReference>
<dbReference type="Gene3D" id="3.10.129.110">
    <property type="entry name" value="Polyketide synthase dehydratase"/>
    <property type="match status" value="1"/>
</dbReference>
<feature type="domain" description="Carrier" evidence="9">
    <location>
        <begin position="2444"/>
        <end position="2525"/>
    </location>
</feature>
<dbReference type="SMART" id="SM00826">
    <property type="entry name" value="PKS_DH"/>
    <property type="match status" value="1"/>
</dbReference>
<dbReference type="InterPro" id="IPR013217">
    <property type="entry name" value="Methyltransf_12"/>
</dbReference>
<dbReference type="SMART" id="SM00823">
    <property type="entry name" value="PKS_PP"/>
    <property type="match status" value="1"/>
</dbReference>
<dbReference type="InterPro" id="IPR057326">
    <property type="entry name" value="KR_dom"/>
</dbReference>
<dbReference type="Gene3D" id="3.40.366.10">
    <property type="entry name" value="Malonyl-Coenzyme A Acyl Carrier Protein, domain 2"/>
    <property type="match status" value="1"/>
</dbReference>
<name>A0A2V1D7A3_9PLEO</name>
<dbReference type="Pfam" id="PF02801">
    <property type="entry name" value="Ketoacyl-synt_C"/>
    <property type="match status" value="1"/>
</dbReference>
<evidence type="ECO:0000313" key="13">
    <source>
        <dbReference type="Proteomes" id="UP000244855"/>
    </source>
</evidence>
<dbReference type="Gene3D" id="3.90.180.10">
    <property type="entry name" value="Medium-chain alcohol dehydrogenases, catalytic domain"/>
    <property type="match status" value="1"/>
</dbReference>
<feature type="domain" description="Ketosynthase family 3 (KS3)" evidence="10">
    <location>
        <begin position="10"/>
        <end position="438"/>
    </location>
</feature>
<dbReference type="InterPro" id="IPR016035">
    <property type="entry name" value="Acyl_Trfase/lysoPLipase"/>
</dbReference>
<dbReference type="Pfam" id="PF13602">
    <property type="entry name" value="ADH_zinc_N_2"/>
    <property type="match status" value="1"/>
</dbReference>
<dbReference type="SUPFAM" id="SSF50129">
    <property type="entry name" value="GroES-like"/>
    <property type="match status" value="1"/>
</dbReference>
<evidence type="ECO:0000256" key="4">
    <source>
        <dbReference type="ARBA" id="ARBA00022857"/>
    </source>
</evidence>
<dbReference type="Gene3D" id="1.10.1200.10">
    <property type="entry name" value="ACP-like"/>
    <property type="match status" value="1"/>
</dbReference>
<evidence type="ECO:0000256" key="6">
    <source>
        <dbReference type="ARBA" id="ARBA00023268"/>
    </source>
</evidence>
<dbReference type="SUPFAM" id="SSF55048">
    <property type="entry name" value="Probable ACP-binding domain of malonyl-CoA ACP transacylase"/>
    <property type="match status" value="1"/>
</dbReference>
<keyword evidence="13" id="KW-1185">Reference proteome</keyword>
<dbReference type="Pfam" id="PF21089">
    <property type="entry name" value="PKS_DH_N"/>
    <property type="match status" value="1"/>
</dbReference>
<evidence type="ECO:0000256" key="7">
    <source>
        <dbReference type="ARBA" id="ARBA00023315"/>
    </source>
</evidence>
<dbReference type="InterPro" id="IPR032821">
    <property type="entry name" value="PKS_assoc"/>
</dbReference>
<dbReference type="InterPro" id="IPR001227">
    <property type="entry name" value="Ac_transferase_dom_sf"/>
</dbReference>
<dbReference type="CDD" id="cd00833">
    <property type="entry name" value="PKS"/>
    <property type="match status" value="1"/>
</dbReference>
<dbReference type="GO" id="GO:0044550">
    <property type="term" value="P:secondary metabolite biosynthetic process"/>
    <property type="evidence" value="ECO:0007669"/>
    <property type="project" value="TreeGrafter"/>
</dbReference>
<dbReference type="CDD" id="cd05195">
    <property type="entry name" value="enoyl_red"/>
    <property type="match status" value="1"/>
</dbReference>
<evidence type="ECO:0000256" key="8">
    <source>
        <dbReference type="PROSITE-ProRule" id="PRU01363"/>
    </source>
</evidence>
<dbReference type="InterPro" id="IPR013968">
    <property type="entry name" value="PKS_KR"/>
</dbReference>
<dbReference type="InterPro" id="IPR036736">
    <property type="entry name" value="ACP-like_sf"/>
</dbReference>
<dbReference type="InterPro" id="IPR020806">
    <property type="entry name" value="PKS_PP-bd"/>
</dbReference>
<evidence type="ECO:0000259" key="9">
    <source>
        <dbReference type="PROSITE" id="PS50075"/>
    </source>
</evidence>
<keyword evidence="7" id="KW-0012">Acyltransferase</keyword>
<dbReference type="Gene3D" id="3.40.50.720">
    <property type="entry name" value="NAD(P)-binding Rossmann-like Domain"/>
    <property type="match status" value="3"/>
</dbReference>
<dbReference type="Gene3D" id="3.40.47.10">
    <property type="match status" value="1"/>
</dbReference>
<dbReference type="InterPro" id="IPR049551">
    <property type="entry name" value="PKS_DH_C"/>
</dbReference>
<feature type="active site" description="Proton donor; for dehydratase activity" evidence="8">
    <location>
        <position position="1155"/>
    </location>
</feature>
<dbReference type="Pfam" id="PF23114">
    <property type="entry name" value="NAD-bd_HRPKS_sdrA"/>
    <property type="match status" value="1"/>
</dbReference>
<dbReference type="InterPro" id="IPR014043">
    <property type="entry name" value="Acyl_transferase_dom"/>
</dbReference>
<dbReference type="InterPro" id="IPR050091">
    <property type="entry name" value="PKS_NRPS_Biosynth_Enz"/>
</dbReference>
<evidence type="ECO:0000256" key="5">
    <source>
        <dbReference type="ARBA" id="ARBA00023002"/>
    </source>
</evidence>
<reference evidence="12 13" key="1">
    <citation type="journal article" date="2018" name="Sci. Rep.">
        <title>Comparative genomics provides insights into the lifestyle and reveals functional heterogeneity of dark septate endophytic fungi.</title>
        <authorList>
            <person name="Knapp D.G."/>
            <person name="Nemeth J.B."/>
            <person name="Barry K."/>
            <person name="Hainaut M."/>
            <person name="Henrissat B."/>
            <person name="Johnson J."/>
            <person name="Kuo A."/>
            <person name="Lim J.H.P."/>
            <person name="Lipzen A."/>
            <person name="Nolan M."/>
            <person name="Ohm R.A."/>
            <person name="Tamas L."/>
            <person name="Grigoriev I.V."/>
            <person name="Spatafora J.W."/>
            <person name="Nagy L.G."/>
            <person name="Kovacs G.M."/>
        </authorList>
    </citation>
    <scope>NUCLEOTIDE SEQUENCE [LARGE SCALE GENOMIC DNA]</scope>
    <source>
        <strain evidence="12 13">DSE2036</strain>
    </source>
</reference>
<gene>
    <name evidence="12" type="ORF">DM02DRAFT_694285</name>
</gene>
<dbReference type="GO" id="GO:0016491">
    <property type="term" value="F:oxidoreductase activity"/>
    <property type="evidence" value="ECO:0007669"/>
    <property type="project" value="UniProtKB-KW"/>
</dbReference>
<dbReference type="InterPro" id="IPR049552">
    <property type="entry name" value="PKS_DH_N"/>
</dbReference>
<dbReference type="SMART" id="SM00827">
    <property type="entry name" value="PKS_AT"/>
    <property type="match status" value="1"/>
</dbReference>
<dbReference type="InterPro" id="IPR016039">
    <property type="entry name" value="Thiolase-like"/>
</dbReference>
<dbReference type="Pfam" id="PF00698">
    <property type="entry name" value="Acyl_transf_1"/>
    <property type="match status" value="1"/>
</dbReference>
<dbReference type="PROSITE" id="PS50075">
    <property type="entry name" value="CARRIER"/>
    <property type="match status" value="1"/>
</dbReference>
<keyword evidence="1" id="KW-0596">Phosphopantetheine</keyword>
<evidence type="ECO:0000256" key="2">
    <source>
        <dbReference type="ARBA" id="ARBA00022553"/>
    </source>
</evidence>
<dbReference type="Pfam" id="PF23297">
    <property type="entry name" value="ACP_SdgA_C"/>
    <property type="match status" value="1"/>
</dbReference>
<feature type="region of interest" description="N-terminal hotdog fold" evidence="8">
    <location>
        <begin position="936"/>
        <end position="1074"/>
    </location>
</feature>
<accession>A0A2V1D7A3</accession>
<dbReference type="SMART" id="SM00822">
    <property type="entry name" value="PKS_KR"/>
    <property type="match status" value="1"/>
</dbReference>
<dbReference type="SUPFAM" id="SSF53901">
    <property type="entry name" value="Thiolase-like"/>
    <property type="match status" value="1"/>
</dbReference>
<dbReference type="InterPro" id="IPR009081">
    <property type="entry name" value="PP-bd_ACP"/>
</dbReference>
<dbReference type="InterPro" id="IPR056501">
    <property type="entry name" value="NAD-bd_HRPKS_sdrA"/>
</dbReference>
<feature type="active site" description="Proton acceptor; for dehydratase activity" evidence="8">
    <location>
        <position position="968"/>
    </location>
</feature>
<evidence type="ECO:0000256" key="3">
    <source>
        <dbReference type="ARBA" id="ARBA00022679"/>
    </source>
</evidence>
<dbReference type="InterPro" id="IPR029063">
    <property type="entry name" value="SAM-dependent_MTases_sf"/>
</dbReference>
<dbReference type="PROSITE" id="PS52004">
    <property type="entry name" value="KS3_2"/>
    <property type="match status" value="1"/>
</dbReference>
<dbReference type="InterPro" id="IPR014030">
    <property type="entry name" value="Ketoacyl_synth_N"/>
</dbReference>
<dbReference type="SMART" id="SM00829">
    <property type="entry name" value="PKS_ER"/>
    <property type="match status" value="1"/>
</dbReference>
<dbReference type="Pfam" id="PF16197">
    <property type="entry name" value="KAsynt_C_assoc"/>
    <property type="match status" value="1"/>
</dbReference>
<dbReference type="OrthoDB" id="329835at2759"/>
<keyword evidence="5" id="KW-0560">Oxidoreductase</keyword>
<dbReference type="SMART" id="SM00825">
    <property type="entry name" value="PKS_KS"/>
    <property type="match status" value="1"/>
</dbReference>
<dbReference type="InterPro" id="IPR014031">
    <property type="entry name" value="Ketoacyl_synth_C"/>
</dbReference>
<dbReference type="SUPFAM" id="SSF52151">
    <property type="entry name" value="FabD/lysophospholipase-like"/>
    <property type="match status" value="1"/>
</dbReference>
<dbReference type="PROSITE" id="PS52019">
    <property type="entry name" value="PKS_MFAS_DH"/>
    <property type="match status" value="1"/>
</dbReference>
<dbReference type="GO" id="GO:0004312">
    <property type="term" value="F:fatty acid synthase activity"/>
    <property type="evidence" value="ECO:0007669"/>
    <property type="project" value="TreeGrafter"/>
</dbReference>
<evidence type="ECO:0000256" key="1">
    <source>
        <dbReference type="ARBA" id="ARBA00022450"/>
    </source>
</evidence>
<dbReference type="Pfam" id="PF08659">
    <property type="entry name" value="KR"/>
    <property type="match status" value="1"/>
</dbReference>
<feature type="domain" description="PKS/mFAS DH" evidence="11">
    <location>
        <begin position="936"/>
        <end position="1246"/>
    </location>
</feature>
<dbReference type="GO" id="GO:0031177">
    <property type="term" value="F:phosphopantetheine binding"/>
    <property type="evidence" value="ECO:0007669"/>
    <property type="project" value="InterPro"/>
</dbReference>
<dbReference type="SUPFAM" id="SSF53335">
    <property type="entry name" value="S-adenosyl-L-methionine-dependent methyltransferases"/>
    <property type="match status" value="1"/>
</dbReference>
<keyword evidence="6" id="KW-0511">Multifunctional enzyme</keyword>
<protein>
    <submittedName>
        <fullName evidence="12">Putative FSP1</fullName>
    </submittedName>
</protein>
<dbReference type="Pfam" id="PF14765">
    <property type="entry name" value="PS-DH"/>
    <property type="match status" value="1"/>
</dbReference>
<dbReference type="PANTHER" id="PTHR43775:SF29">
    <property type="entry name" value="ASPERFURANONE POLYKETIDE SYNTHASE AFOG-RELATED"/>
    <property type="match status" value="1"/>
</dbReference>
<keyword evidence="2" id="KW-0597">Phosphoprotein</keyword>
<proteinExistence type="predicted"/>
<dbReference type="Pfam" id="PF08242">
    <property type="entry name" value="Methyltransf_12"/>
    <property type="match status" value="1"/>
</dbReference>
<dbReference type="SUPFAM" id="SSF47336">
    <property type="entry name" value="ACP-like"/>
    <property type="match status" value="1"/>
</dbReference>
<evidence type="ECO:0000259" key="11">
    <source>
        <dbReference type="PROSITE" id="PS52019"/>
    </source>
</evidence>
<dbReference type="InterPro" id="IPR020843">
    <property type="entry name" value="ER"/>
</dbReference>
<dbReference type="STRING" id="97972.A0A2V1D7A3"/>
<dbReference type="InterPro" id="IPR042104">
    <property type="entry name" value="PKS_dehydratase_sf"/>
</dbReference>
<dbReference type="GO" id="GO:0006633">
    <property type="term" value="P:fatty acid biosynthetic process"/>
    <property type="evidence" value="ECO:0007669"/>
    <property type="project" value="TreeGrafter"/>
</dbReference>
<dbReference type="InterPro" id="IPR049900">
    <property type="entry name" value="PKS_mFAS_DH"/>
</dbReference>
<dbReference type="InterPro" id="IPR016036">
    <property type="entry name" value="Malonyl_transacylase_ACP-bd"/>
</dbReference>
<dbReference type="SUPFAM" id="SSF51735">
    <property type="entry name" value="NAD(P)-binding Rossmann-fold domains"/>
    <property type="match status" value="2"/>
</dbReference>